<organism evidence="2 3">
    <name type="scientific">Eumeta variegata</name>
    <name type="common">Bagworm moth</name>
    <name type="synonym">Eumeta japonica</name>
    <dbReference type="NCBI Taxonomy" id="151549"/>
    <lineage>
        <taxon>Eukaryota</taxon>
        <taxon>Metazoa</taxon>
        <taxon>Ecdysozoa</taxon>
        <taxon>Arthropoda</taxon>
        <taxon>Hexapoda</taxon>
        <taxon>Insecta</taxon>
        <taxon>Pterygota</taxon>
        <taxon>Neoptera</taxon>
        <taxon>Endopterygota</taxon>
        <taxon>Lepidoptera</taxon>
        <taxon>Glossata</taxon>
        <taxon>Ditrysia</taxon>
        <taxon>Tineoidea</taxon>
        <taxon>Psychidae</taxon>
        <taxon>Oiketicinae</taxon>
        <taxon>Eumeta</taxon>
    </lineage>
</organism>
<protein>
    <submittedName>
        <fullName evidence="2">Uncharacterized protein</fullName>
    </submittedName>
</protein>
<sequence>MDVSEAKELYKDRTTWSSMASTYLFGARTDERRFYSCNNPHMKSLAVGALEGRRRATPTCYFVTLASVAGFIVLVRIRAKKSDIEED</sequence>
<gene>
    <name evidence="2" type="ORF">EVAR_78999_1</name>
</gene>
<keyword evidence="1" id="KW-0812">Transmembrane</keyword>
<evidence type="ECO:0000313" key="2">
    <source>
        <dbReference type="EMBL" id="GBP29302.1"/>
    </source>
</evidence>
<dbReference type="EMBL" id="BGZK01000218">
    <property type="protein sequence ID" value="GBP29302.1"/>
    <property type="molecule type" value="Genomic_DNA"/>
</dbReference>
<dbReference type="AlphaFoldDB" id="A0A4C1UTI3"/>
<evidence type="ECO:0000313" key="3">
    <source>
        <dbReference type="Proteomes" id="UP000299102"/>
    </source>
</evidence>
<name>A0A4C1UTI3_EUMVA</name>
<proteinExistence type="predicted"/>
<feature type="transmembrane region" description="Helical" evidence="1">
    <location>
        <begin position="60"/>
        <end position="79"/>
    </location>
</feature>
<keyword evidence="1" id="KW-0472">Membrane</keyword>
<comment type="caution">
    <text evidence="2">The sequence shown here is derived from an EMBL/GenBank/DDBJ whole genome shotgun (WGS) entry which is preliminary data.</text>
</comment>
<dbReference type="Proteomes" id="UP000299102">
    <property type="component" value="Unassembled WGS sequence"/>
</dbReference>
<evidence type="ECO:0000256" key="1">
    <source>
        <dbReference type="SAM" id="Phobius"/>
    </source>
</evidence>
<accession>A0A4C1UTI3</accession>
<keyword evidence="3" id="KW-1185">Reference proteome</keyword>
<reference evidence="2 3" key="1">
    <citation type="journal article" date="2019" name="Commun. Biol.">
        <title>The bagworm genome reveals a unique fibroin gene that provides high tensile strength.</title>
        <authorList>
            <person name="Kono N."/>
            <person name="Nakamura H."/>
            <person name="Ohtoshi R."/>
            <person name="Tomita M."/>
            <person name="Numata K."/>
            <person name="Arakawa K."/>
        </authorList>
    </citation>
    <scope>NUCLEOTIDE SEQUENCE [LARGE SCALE GENOMIC DNA]</scope>
</reference>
<keyword evidence="1" id="KW-1133">Transmembrane helix</keyword>